<evidence type="ECO:0000256" key="2">
    <source>
        <dbReference type="SAM" id="Phobius"/>
    </source>
</evidence>
<protein>
    <submittedName>
        <fullName evidence="4">YhdP family protein</fullName>
    </submittedName>
</protein>
<keyword evidence="2" id="KW-1133">Transmembrane helix</keyword>
<name>A0ABW1YME9_9GAMM</name>
<feature type="transmembrane region" description="Helical" evidence="2">
    <location>
        <begin position="1291"/>
        <end position="1311"/>
    </location>
</feature>
<organism evidence="4 5">
    <name type="scientific">Microbulbifer taiwanensis</name>
    <dbReference type="NCBI Taxonomy" id="986746"/>
    <lineage>
        <taxon>Bacteria</taxon>
        <taxon>Pseudomonadati</taxon>
        <taxon>Pseudomonadota</taxon>
        <taxon>Gammaproteobacteria</taxon>
        <taxon>Cellvibrionales</taxon>
        <taxon>Microbulbiferaceae</taxon>
        <taxon>Microbulbifer</taxon>
    </lineage>
</organism>
<dbReference type="Pfam" id="PF13116">
    <property type="entry name" value="YhdP"/>
    <property type="match status" value="1"/>
</dbReference>
<dbReference type="InterPro" id="IPR011836">
    <property type="entry name" value="YhdP"/>
</dbReference>
<gene>
    <name evidence="4" type="ORF">ACFQBM_04895</name>
</gene>
<keyword evidence="2" id="KW-0812">Transmembrane</keyword>
<evidence type="ECO:0000256" key="1">
    <source>
        <dbReference type="SAM" id="MobiDB-lite"/>
    </source>
</evidence>
<feature type="domain" description="YhdP central" evidence="3">
    <location>
        <begin position="1"/>
        <end position="1337"/>
    </location>
</feature>
<reference evidence="5" key="1">
    <citation type="journal article" date="2019" name="Int. J. Syst. Evol. Microbiol.">
        <title>The Global Catalogue of Microorganisms (GCM) 10K type strain sequencing project: providing services to taxonomists for standard genome sequencing and annotation.</title>
        <authorList>
            <consortium name="The Broad Institute Genomics Platform"/>
            <consortium name="The Broad Institute Genome Sequencing Center for Infectious Disease"/>
            <person name="Wu L."/>
            <person name="Ma J."/>
        </authorList>
    </citation>
    <scope>NUCLEOTIDE SEQUENCE [LARGE SCALE GENOMIC DNA]</scope>
    <source>
        <strain evidence="5">CGMCC 1.13718</strain>
    </source>
</reference>
<comment type="caution">
    <text evidence="4">The sequence shown here is derived from an EMBL/GenBank/DDBJ whole genome shotgun (WGS) entry which is preliminary data.</text>
</comment>
<dbReference type="PANTHER" id="PTHR38690">
    <property type="entry name" value="PROTEASE-RELATED"/>
    <property type="match status" value="1"/>
</dbReference>
<feature type="region of interest" description="Disordered" evidence="1">
    <location>
        <begin position="1348"/>
        <end position="1383"/>
    </location>
</feature>
<dbReference type="InterPro" id="IPR025263">
    <property type="entry name" value="YhdP_central"/>
</dbReference>
<keyword evidence="5" id="KW-1185">Reference proteome</keyword>
<sequence>MIILLRWLARKFWLLSVSLVIALAILVQTGRILSPQVEEYRPQISAWLSDSLGVPVQLERMSLRWQALEVALQLDGLRLGEKGEVQMGYGLFHLDLLASLWNRELVWKNLQVHDFNAGLSRGDDGRWHIDGFPAAPAEPGEDAGEAAMRLGDPARIFQLGPKVEVRNASITLRLADGQLAQMQLPQIQLENSGYFHRLSARAHVSRGGTGEGDAQLDGETLRLVLEGRGKPRDRASFSLSGYVQLNELLLDEDIVTLLHQLTPLPQEYHWNGRKLARGKLWLQSDAQSGYRLLGRLSLEQLASEDSAPLDSAVANPEGGAQLPVLAPLQSLSGDISGRWLPGQEWRLALQDIQLGWRDLQMPPLNLQASSSGQEGLRLAADVVDLRGWSLILKQLQLLRGPADEWLHALEPSGQLQNIQLSRAVDGQIALSANLRDVSAEAHRGAPAVQGLNGYLHLQGTDGRVELDGGAFSVHFPNLYGQAFQFEQASGTVTWAVDREANSVQVLSGPLQLDGALGDISGQFLLELPYFAHTRAAEFTLALGLRDAPVSAQEQLVPITVSDDLRSWLNAGLGGKNPGRVASAGFVYRGSSYRDGEDAQLLALGDHPQRQTVQLAADLLDADLDYAPGWPAARDVAARLLVDDGNVLVNASAAKLWNIDARNIEVGVSPNPAGRGSLLGVRAQLSGPAADGLKLLQRSPLRRQLGSAFDDWRLSGQMRGDLTLSQPLGGADLPARQTVQLDLQGGALQLQDLRLQIDGLNGKVDYDSERGLAGTRLEGSLWGQPLQAQIRHLGEGKERDTQVVVDGSARTESVHSWSGRPELQWLDGIFDYRALVTIPAKAKEKPYSAIFELTSELAGVAVNLPAPLGKLAEDKADLVLRVPIGEQGSLFHLNYGEHLQGQFWKVQGELERAVLALNAEARLPSERGLAITGDLSQIDLSRWLELLEVYDTEQPGDDNTGKSQSPLPVALDLSTDRLLLGATEIEHIHVRGRGLGADWRLQFDSETAAGVLSGVMNGETPLQLDLSHLRLPAPAQPENGTEAEEAREVPDPWAGYDFTKLPRVDFSTEQLRIGDEDLGRWSFQLRPSRDRLVLSDIHGAARGVRLEGRGEGEQKLGAQLMWLRDADGSESSQFIGRLVAGDLADVQRAWGQEPLIESRSAIFATALRWDGSPARVAGNLLSGELTIDIRDGRFLRATDSAGPALLRLLSLFNFDTWARRLRLDFSDLYQSGMAFDRVRGEVVFEGDGQLLIAVPIQVEGPTSELQMAGRVNLEREDLNLTLVATLPVGNNLALVAALAGGLPAAAGVYLISKAFKKQVNKMASVSYRISGDWDEPDVRFDKLFDGDGAQRQGAAVEYEERRRQEVGGEEAPAPATPSPLAPAI</sequence>
<evidence type="ECO:0000259" key="3">
    <source>
        <dbReference type="Pfam" id="PF13116"/>
    </source>
</evidence>
<evidence type="ECO:0000313" key="5">
    <source>
        <dbReference type="Proteomes" id="UP001596425"/>
    </source>
</evidence>
<proteinExistence type="predicted"/>
<dbReference type="EMBL" id="JBHSVR010000001">
    <property type="protein sequence ID" value="MFC6632605.1"/>
    <property type="molecule type" value="Genomic_DNA"/>
</dbReference>
<feature type="compositionally biased region" description="Pro residues" evidence="1">
    <location>
        <begin position="1373"/>
        <end position="1383"/>
    </location>
</feature>
<dbReference type="PANTHER" id="PTHR38690:SF1">
    <property type="entry name" value="PROTEASE"/>
    <property type="match status" value="1"/>
</dbReference>
<dbReference type="NCBIfam" id="TIGR02099">
    <property type="entry name" value="YhdP family protein"/>
    <property type="match status" value="1"/>
</dbReference>
<accession>A0ABW1YME9</accession>
<keyword evidence="2" id="KW-0472">Membrane</keyword>
<evidence type="ECO:0000313" key="4">
    <source>
        <dbReference type="EMBL" id="MFC6632605.1"/>
    </source>
</evidence>
<dbReference type="RefSeq" id="WP_319024535.1">
    <property type="nucleotide sequence ID" value="NZ_JACZFR010000025.1"/>
</dbReference>
<dbReference type="Proteomes" id="UP001596425">
    <property type="component" value="Unassembled WGS sequence"/>
</dbReference>